<dbReference type="GO" id="GO:0003690">
    <property type="term" value="F:double-stranded DNA binding"/>
    <property type="evidence" value="ECO:0007669"/>
    <property type="project" value="InterPro"/>
</dbReference>
<dbReference type="GeneID" id="8206559"/>
<organism evidence="3 4">
    <name type="scientific">Zygosaccharomyces rouxii (strain ATCC 2623 / CBS 732 / NBRC 1130 / NCYC 568 / NRRL Y-229)</name>
    <dbReference type="NCBI Taxonomy" id="559307"/>
    <lineage>
        <taxon>Eukaryota</taxon>
        <taxon>Fungi</taxon>
        <taxon>Dikarya</taxon>
        <taxon>Ascomycota</taxon>
        <taxon>Saccharomycotina</taxon>
        <taxon>Saccharomycetes</taxon>
        <taxon>Saccharomycetales</taxon>
        <taxon>Saccharomycetaceae</taxon>
        <taxon>Zygosaccharomyces</taxon>
    </lineage>
</organism>
<dbReference type="RefSeq" id="XP_002498732.1">
    <property type="nucleotide sequence ID" value="XM_002498687.1"/>
</dbReference>
<dbReference type="HOGENOM" id="CLU_031567_2_1_1"/>
<dbReference type="InterPro" id="IPR000717">
    <property type="entry name" value="PCI_dom"/>
</dbReference>
<dbReference type="InterPro" id="IPR045114">
    <property type="entry name" value="Csn12-like"/>
</dbReference>
<dbReference type="PANTHER" id="PTHR12732:SF0">
    <property type="entry name" value="PCI DOMAIN-CONTAINING PROTEIN 2"/>
    <property type="match status" value="1"/>
</dbReference>
<dbReference type="InParanoid" id="C5E115"/>
<evidence type="ECO:0000313" key="4">
    <source>
        <dbReference type="Proteomes" id="UP000008536"/>
    </source>
</evidence>
<dbReference type="GO" id="GO:0003723">
    <property type="term" value="F:RNA binding"/>
    <property type="evidence" value="ECO:0007669"/>
    <property type="project" value="InterPro"/>
</dbReference>
<evidence type="ECO:0000313" key="3">
    <source>
        <dbReference type="EMBL" id="CAR29799.1"/>
    </source>
</evidence>
<gene>
    <name evidence="3" type="ordered locus">ZYRO0G17248g</name>
</gene>
<dbReference type="SMART" id="SM00753">
    <property type="entry name" value="PAM"/>
    <property type="match status" value="1"/>
</dbReference>
<dbReference type="PANTHER" id="PTHR12732">
    <property type="entry name" value="UNCHARACTERIZED PROTEASOME COMPONENT REGION PCI-CONTAINING"/>
    <property type="match status" value="1"/>
</dbReference>
<dbReference type="Pfam" id="PF01399">
    <property type="entry name" value="PCI"/>
    <property type="match status" value="1"/>
</dbReference>
<evidence type="ECO:0000259" key="2">
    <source>
        <dbReference type="Pfam" id="PF01399"/>
    </source>
</evidence>
<dbReference type="AlphaFoldDB" id="C5E115"/>
<dbReference type="Proteomes" id="UP000008536">
    <property type="component" value="Chromosome G"/>
</dbReference>
<name>C5E115_ZYGRC</name>
<dbReference type="InterPro" id="IPR036388">
    <property type="entry name" value="WH-like_DNA-bd_sf"/>
</dbReference>
<feature type="domain" description="PCI" evidence="2">
    <location>
        <begin position="335"/>
        <end position="418"/>
    </location>
</feature>
<proteinExistence type="inferred from homology"/>
<reference evidence="3 4" key="1">
    <citation type="journal article" date="2009" name="Genome Res.">
        <title>Comparative genomics of protoploid Saccharomycetaceae.</title>
        <authorList>
            <consortium name="The Genolevures Consortium"/>
            <person name="Souciet J.-L."/>
            <person name="Dujon B."/>
            <person name="Gaillardin C."/>
            <person name="Johnston M."/>
            <person name="Baret P.V."/>
            <person name="Cliften P."/>
            <person name="Sherman D.J."/>
            <person name="Weissenbach J."/>
            <person name="Westhof E."/>
            <person name="Wincker P."/>
            <person name="Jubin C."/>
            <person name="Poulain J."/>
            <person name="Barbe V."/>
            <person name="Segurens B."/>
            <person name="Artiguenave F."/>
            <person name="Anthouard V."/>
            <person name="Vacherie B."/>
            <person name="Val M.-E."/>
            <person name="Fulton R.S."/>
            <person name="Minx P."/>
            <person name="Wilson R."/>
            <person name="Durrens P."/>
            <person name="Jean G."/>
            <person name="Marck C."/>
            <person name="Martin T."/>
            <person name="Nikolski M."/>
            <person name="Rolland T."/>
            <person name="Seret M.-L."/>
            <person name="Casaregola S."/>
            <person name="Despons L."/>
            <person name="Fairhead C."/>
            <person name="Fischer G."/>
            <person name="Lafontaine I."/>
            <person name="Leh V."/>
            <person name="Lemaire M."/>
            <person name="de Montigny J."/>
            <person name="Neuveglise C."/>
            <person name="Thierry A."/>
            <person name="Blanc-Lenfle I."/>
            <person name="Bleykasten C."/>
            <person name="Diffels J."/>
            <person name="Fritsch E."/>
            <person name="Frangeul L."/>
            <person name="Goeffon A."/>
            <person name="Jauniaux N."/>
            <person name="Kachouri-Lafond R."/>
            <person name="Payen C."/>
            <person name="Potier S."/>
            <person name="Pribylova L."/>
            <person name="Ozanne C."/>
            <person name="Richard G.-F."/>
            <person name="Sacerdot C."/>
            <person name="Straub M.-L."/>
            <person name="Talla E."/>
        </authorList>
    </citation>
    <scope>NUCLEOTIDE SEQUENCE [LARGE SCALE GENOMIC DNA]</scope>
    <source>
        <strain evidence="3 4">ATCC 2623 / CBS 732 / BCRC 21506 / NBRC 1130 / NCYC 568 / NRRL Y-229</strain>
    </source>
</reference>
<protein>
    <submittedName>
        <fullName evidence="3">ZYRO0G17248p</fullName>
    </submittedName>
</protein>
<dbReference type="KEGG" id="zro:ZYRO0G17248g"/>
<accession>C5E115</accession>
<dbReference type="FunCoup" id="C5E115">
    <property type="interactions" value="975"/>
</dbReference>
<dbReference type="EMBL" id="CU928179">
    <property type="protein sequence ID" value="CAR29799.1"/>
    <property type="molecule type" value="Genomic_DNA"/>
</dbReference>
<evidence type="ECO:0000256" key="1">
    <source>
        <dbReference type="ARBA" id="ARBA00025771"/>
    </source>
</evidence>
<dbReference type="Gene3D" id="1.10.10.10">
    <property type="entry name" value="Winged helix-like DNA-binding domain superfamily/Winged helix DNA-binding domain"/>
    <property type="match status" value="1"/>
</dbReference>
<sequence>MFLFFDANAYSSCSCSRSLSLPALSVLDCCKSNDRLIPPFFLGESVSCESRGFSAMDNLCSSILRFLIGDELEDDVDADEVASILNNNNAGKWRELYQATYQMRMAPDFNSIELQLRLLNRIAESETRWITNLLYGVARNLVDKCFKETETCDDADTNNSKLSQCARTIHRSFNLCLNDRNPNDIENRRVGCYSLAPLECKIYHRLQNRDMTKNLIKVLESRSNELNKDVPSHIVAYHYYIGEHYAYEGKHEVSCKHLQLALANCSYHSDQLWYILLLLVPQTMLCERRYCNVKTLQKICDAKTFSKLMKYYDVPLRCFIDGNVEAYDEHLERYERFFLSHNLYVCMLQLREMVVLKYCKLCWLHGSQKSITRLDVFTRNKRSDESLDQLECVLANLIAKGHVKGYLSHSNRCIVLSKRDPFPRRVTHCT</sequence>
<dbReference type="STRING" id="559307.C5E115"/>
<comment type="similarity">
    <text evidence="1">Belongs to the CSN12 family.</text>
</comment>
<keyword evidence="4" id="KW-1185">Reference proteome</keyword>